<dbReference type="NCBIfam" id="NF009150">
    <property type="entry name" value="PRK12497.1-3"/>
    <property type="match status" value="1"/>
</dbReference>
<sequence length="114" mass="13414">MAYHHEVGKKGELLAASHLRDKKYEVLHTNWTYGKLELDIVARYQDVLVFVEVKTRSTQYFGMPEEAVHANKAQLIRRAADKYMQQYNLQPNEIRFDIIAVTVNQEIMHFEDAF</sequence>
<dbReference type="Gene3D" id="3.40.1350.10">
    <property type="match status" value="1"/>
</dbReference>
<dbReference type="STRING" id="536979.SAMN04488055_1439"/>
<dbReference type="SUPFAM" id="SSF52980">
    <property type="entry name" value="Restriction endonuclease-like"/>
    <property type="match status" value="1"/>
</dbReference>
<dbReference type="InterPro" id="IPR003509">
    <property type="entry name" value="UPF0102_YraN-like"/>
</dbReference>
<dbReference type="Pfam" id="PF02021">
    <property type="entry name" value="UPF0102"/>
    <property type="match status" value="1"/>
</dbReference>
<dbReference type="CDD" id="cd20736">
    <property type="entry name" value="PoNe_Nuclease"/>
    <property type="match status" value="1"/>
</dbReference>
<protein>
    <recommendedName>
        <fullName evidence="2">UPF0102 protein SAMN04488055_1439</fullName>
    </recommendedName>
</protein>
<dbReference type="GO" id="GO:0004519">
    <property type="term" value="F:endonuclease activity"/>
    <property type="evidence" value="ECO:0007669"/>
    <property type="project" value="UniProtKB-KW"/>
</dbReference>
<evidence type="ECO:0000313" key="4">
    <source>
        <dbReference type="Proteomes" id="UP000185003"/>
    </source>
</evidence>
<dbReference type="NCBIfam" id="NF009154">
    <property type="entry name" value="PRK12497.3-3"/>
    <property type="match status" value="1"/>
</dbReference>
<keyword evidence="3" id="KW-0378">Hydrolase</keyword>
<reference evidence="3 4" key="1">
    <citation type="submission" date="2016-11" db="EMBL/GenBank/DDBJ databases">
        <authorList>
            <person name="Jaros S."/>
            <person name="Januszkiewicz K."/>
            <person name="Wedrychowicz H."/>
        </authorList>
    </citation>
    <scope>NUCLEOTIDE SEQUENCE [LARGE SCALE GENOMIC DNA]</scope>
    <source>
        <strain evidence="3 4">DSM 24787</strain>
    </source>
</reference>
<evidence type="ECO:0000256" key="1">
    <source>
        <dbReference type="ARBA" id="ARBA00006738"/>
    </source>
</evidence>
<keyword evidence="3" id="KW-0255">Endonuclease</keyword>
<evidence type="ECO:0000313" key="3">
    <source>
        <dbReference type="EMBL" id="SIN80160.1"/>
    </source>
</evidence>
<dbReference type="RefSeq" id="WP_074238582.1">
    <property type="nucleotide sequence ID" value="NZ_FSRA01000001.1"/>
</dbReference>
<gene>
    <name evidence="3" type="ORF">SAMN04488055_1439</name>
</gene>
<evidence type="ECO:0000256" key="2">
    <source>
        <dbReference type="HAMAP-Rule" id="MF_00048"/>
    </source>
</evidence>
<dbReference type="HAMAP" id="MF_00048">
    <property type="entry name" value="UPF0102"/>
    <property type="match status" value="1"/>
</dbReference>
<dbReference type="EMBL" id="FSRA01000001">
    <property type="protein sequence ID" value="SIN80160.1"/>
    <property type="molecule type" value="Genomic_DNA"/>
</dbReference>
<organism evidence="3 4">
    <name type="scientific">Chitinophaga niabensis</name>
    <dbReference type="NCBI Taxonomy" id="536979"/>
    <lineage>
        <taxon>Bacteria</taxon>
        <taxon>Pseudomonadati</taxon>
        <taxon>Bacteroidota</taxon>
        <taxon>Chitinophagia</taxon>
        <taxon>Chitinophagales</taxon>
        <taxon>Chitinophagaceae</taxon>
        <taxon>Chitinophaga</taxon>
    </lineage>
</organism>
<dbReference type="AlphaFoldDB" id="A0A1N6EAW0"/>
<dbReference type="OrthoDB" id="9802516at2"/>
<accession>A0A1N6EAW0</accession>
<name>A0A1N6EAW0_9BACT</name>
<keyword evidence="4" id="KW-1185">Reference proteome</keyword>
<comment type="similarity">
    <text evidence="1 2">Belongs to the UPF0102 family.</text>
</comment>
<proteinExistence type="inferred from homology"/>
<dbReference type="InterPro" id="IPR011335">
    <property type="entry name" value="Restrct_endonuc-II-like"/>
</dbReference>
<dbReference type="GO" id="GO:0003676">
    <property type="term" value="F:nucleic acid binding"/>
    <property type="evidence" value="ECO:0007669"/>
    <property type="project" value="InterPro"/>
</dbReference>
<keyword evidence="3" id="KW-0540">Nuclease</keyword>
<dbReference type="PANTHER" id="PTHR34039">
    <property type="entry name" value="UPF0102 PROTEIN YRAN"/>
    <property type="match status" value="1"/>
</dbReference>
<dbReference type="PANTHER" id="PTHR34039:SF1">
    <property type="entry name" value="UPF0102 PROTEIN YRAN"/>
    <property type="match status" value="1"/>
</dbReference>
<dbReference type="InterPro" id="IPR011856">
    <property type="entry name" value="tRNA_endonuc-like_dom_sf"/>
</dbReference>
<dbReference type="Proteomes" id="UP000185003">
    <property type="component" value="Unassembled WGS sequence"/>
</dbReference>